<evidence type="ECO:0000256" key="1">
    <source>
        <dbReference type="SAM" id="MobiDB-lite"/>
    </source>
</evidence>
<feature type="domain" description="PilZ" evidence="2">
    <location>
        <begin position="38"/>
        <end position="117"/>
    </location>
</feature>
<reference evidence="3" key="2">
    <citation type="journal article" date="2018" name="ISME J.">
        <title>A dynamic microbial community with high functional redundancy inhabits the cold, oxic subseafloor aquifer.</title>
        <authorList>
            <person name="Tully B.J."/>
            <person name="Wheat C.G."/>
            <person name="Glazer B.T."/>
            <person name="Huber J.A."/>
        </authorList>
    </citation>
    <scope>NUCLEOTIDE SEQUENCE</scope>
    <source>
        <strain evidence="3">NORP83</strain>
    </source>
</reference>
<dbReference type="InterPro" id="IPR009875">
    <property type="entry name" value="PilZ_domain"/>
</dbReference>
<dbReference type="GO" id="GO:0035438">
    <property type="term" value="F:cyclic-di-GMP binding"/>
    <property type="evidence" value="ECO:0007669"/>
    <property type="project" value="InterPro"/>
</dbReference>
<dbReference type="AlphaFoldDB" id="A0A2A4YUV3"/>
<reference key="1">
    <citation type="submission" date="2017-08" db="EMBL/GenBank/DDBJ databases">
        <title>A dynamic microbial community with high functional redundancy inhabits the cold, oxic subseafloor aquifer.</title>
        <authorList>
            <person name="Tully B.J."/>
            <person name="Wheat C.G."/>
            <person name="Glazer B.T."/>
            <person name="Huber J.A."/>
        </authorList>
    </citation>
    <scope>NUCLEOTIDE SEQUENCE [LARGE SCALE GENOMIC DNA]</scope>
</reference>
<gene>
    <name evidence="3" type="ORF">COB13_13690</name>
</gene>
<evidence type="ECO:0000259" key="2">
    <source>
        <dbReference type="Pfam" id="PF07238"/>
    </source>
</evidence>
<sequence>MNIPKIMMQTKDQKNSNPVQQEKVTPSQGASSLNGFGRRRAPRKLVKKSCKVIYDSGEKSIPANLIDISLTGCRLELSNSRKLSNIEESFDTFLLKVVSSGLERHFKVVWRFNNQIGATCTH</sequence>
<evidence type="ECO:0000313" key="3">
    <source>
        <dbReference type="EMBL" id="PCI98491.1"/>
    </source>
</evidence>
<name>A0A2A4YUV3_9PROT</name>
<dbReference type="EMBL" id="NVUS01000021">
    <property type="protein sequence ID" value="PCI98491.1"/>
    <property type="molecule type" value="Genomic_DNA"/>
</dbReference>
<dbReference type="Gene3D" id="2.40.10.220">
    <property type="entry name" value="predicted glycosyltransferase like domains"/>
    <property type="match status" value="1"/>
</dbReference>
<protein>
    <recommendedName>
        <fullName evidence="2">PilZ domain-containing protein</fullName>
    </recommendedName>
</protein>
<dbReference type="Pfam" id="PF07238">
    <property type="entry name" value="PilZ"/>
    <property type="match status" value="1"/>
</dbReference>
<dbReference type="SUPFAM" id="SSF141371">
    <property type="entry name" value="PilZ domain-like"/>
    <property type="match status" value="1"/>
</dbReference>
<accession>A0A2A4YUV3</accession>
<feature type="region of interest" description="Disordered" evidence="1">
    <location>
        <begin position="1"/>
        <end position="40"/>
    </location>
</feature>
<organism evidence="3">
    <name type="scientific">OCS116 cluster bacterium</name>
    <dbReference type="NCBI Taxonomy" id="2030921"/>
    <lineage>
        <taxon>Bacteria</taxon>
        <taxon>Pseudomonadati</taxon>
        <taxon>Pseudomonadota</taxon>
        <taxon>Alphaproteobacteria</taxon>
        <taxon>OCS116 cluster</taxon>
    </lineage>
</organism>
<feature type="compositionally biased region" description="Polar residues" evidence="1">
    <location>
        <begin position="15"/>
        <end position="34"/>
    </location>
</feature>
<comment type="caution">
    <text evidence="3">The sequence shown here is derived from an EMBL/GenBank/DDBJ whole genome shotgun (WGS) entry which is preliminary data.</text>
</comment>
<proteinExistence type="predicted"/>